<dbReference type="CDD" id="cd01300">
    <property type="entry name" value="YtcJ_like"/>
    <property type="match status" value="1"/>
</dbReference>
<dbReference type="Proteomes" id="UP001431693">
    <property type="component" value="Unassembled WGS sequence"/>
</dbReference>
<accession>A0ABT6ZKH9</accession>
<reference evidence="2" key="1">
    <citation type="submission" date="2023-05" db="EMBL/GenBank/DDBJ databases">
        <title>[olsenella] sp. nov., isolated from a pig farm feces dump.</title>
        <authorList>
            <person name="Chang Y.-H."/>
        </authorList>
    </citation>
    <scope>NUCLEOTIDE SEQUENCE</scope>
    <source>
        <strain evidence="2">YH-ols2217</strain>
    </source>
</reference>
<dbReference type="EMBL" id="JASJEX010000002">
    <property type="protein sequence ID" value="MDJ1129558.1"/>
    <property type="molecule type" value="Genomic_DNA"/>
</dbReference>
<dbReference type="EC" id="3.5.-.-" evidence="2"/>
<evidence type="ECO:0000313" key="3">
    <source>
        <dbReference type="Proteomes" id="UP001431693"/>
    </source>
</evidence>
<dbReference type="InterPro" id="IPR032466">
    <property type="entry name" value="Metal_Hydrolase"/>
</dbReference>
<dbReference type="RefSeq" id="WP_283714028.1">
    <property type="nucleotide sequence ID" value="NZ_JASJEW010000009.1"/>
</dbReference>
<comment type="caution">
    <text evidence="2">The sequence shown here is derived from an EMBL/GenBank/DDBJ whole genome shotgun (WGS) entry which is preliminary data.</text>
</comment>
<dbReference type="PANTHER" id="PTHR22642">
    <property type="entry name" value="IMIDAZOLONEPROPIONASE"/>
    <property type="match status" value="1"/>
</dbReference>
<evidence type="ECO:0000313" key="2">
    <source>
        <dbReference type="EMBL" id="MDJ1129558.1"/>
    </source>
</evidence>
<dbReference type="InterPro" id="IPR033932">
    <property type="entry name" value="YtcJ-like"/>
</dbReference>
<dbReference type="Gene3D" id="3.20.20.140">
    <property type="entry name" value="Metal-dependent hydrolases"/>
    <property type="match status" value="1"/>
</dbReference>
<name>A0ABT6ZKH9_9ACTN</name>
<dbReference type="Gene3D" id="3.10.310.70">
    <property type="match status" value="1"/>
</dbReference>
<sequence>MTQRVITSSHVFTGLSPRTRPLALVCEDDRIEAVIPRDQVRELVRPGATIEDWGDHFICAGLNDAHQHVFHAALFPSDLAIEYCGTGEIDCAWRLYEFAENQPYGSWAIGHGWRDALWKSPIAPTRLSLDAVFPARPAVFYSGDSHTIWLNTAGLKALGITDDTVPPAGGSFDRDENGRLTGVVREGAGMYYMAKVLETLTRQQKEEVMAAWMRELNRRGVTSVSDMGLSAIPGCDMVLDDVWESLLAQGRLTVRGHLFPTLPLDGDLTRIKDLQARLAGPMLRAPGVKQFFDGVSSQHTAWLLEPYANPAFPGDCGHPAMPPEEMRNLVLAAAAEGVAVRIHTIGDAAVHAGVDIMEEAVRRFGQPRQGRFCLEHLENLGRSDVARMARAGIVASVQPQHIVIDIEQPARDLGDLRASYMWPFHDYLAQGTKMAFGTDAPCVPMDPAAILHDAVTRQTAAGDPAGGWLPEQRVSMAQAIRALTFGSAQAEGREQELGTLQPGRLADVIVVDRNPLAICPESLHDCRVLACYVGARHVFDA</sequence>
<proteinExistence type="predicted"/>
<dbReference type="GO" id="GO:0016787">
    <property type="term" value="F:hydrolase activity"/>
    <property type="evidence" value="ECO:0007669"/>
    <property type="project" value="UniProtKB-KW"/>
</dbReference>
<keyword evidence="2" id="KW-0378">Hydrolase</keyword>
<keyword evidence="3" id="KW-1185">Reference proteome</keyword>
<protein>
    <submittedName>
        <fullName evidence="2">Amidohydrolase</fullName>
        <ecNumber evidence="2">3.5.-.-</ecNumber>
    </submittedName>
</protein>
<dbReference type="SUPFAM" id="SSF51556">
    <property type="entry name" value="Metallo-dependent hydrolases"/>
    <property type="match status" value="1"/>
</dbReference>
<dbReference type="InterPro" id="IPR011059">
    <property type="entry name" value="Metal-dep_hydrolase_composite"/>
</dbReference>
<evidence type="ECO:0000259" key="1">
    <source>
        <dbReference type="Pfam" id="PF07969"/>
    </source>
</evidence>
<gene>
    <name evidence="2" type="ORF">QJ043_05615</name>
</gene>
<feature type="domain" description="Amidohydrolase 3" evidence="1">
    <location>
        <begin position="59"/>
        <end position="537"/>
    </location>
</feature>
<dbReference type="Pfam" id="PF07969">
    <property type="entry name" value="Amidohydro_3"/>
    <property type="match status" value="1"/>
</dbReference>
<organism evidence="2 3">
    <name type="scientific">Kribbibacterium absianum</name>
    <dbReference type="NCBI Taxonomy" id="3044210"/>
    <lineage>
        <taxon>Bacteria</taxon>
        <taxon>Bacillati</taxon>
        <taxon>Actinomycetota</taxon>
        <taxon>Coriobacteriia</taxon>
        <taxon>Coriobacteriales</taxon>
        <taxon>Kribbibacteriaceae</taxon>
        <taxon>Kribbibacterium</taxon>
    </lineage>
</organism>
<dbReference type="SUPFAM" id="SSF51338">
    <property type="entry name" value="Composite domain of metallo-dependent hydrolases"/>
    <property type="match status" value="1"/>
</dbReference>
<dbReference type="PANTHER" id="PTHR22642:SF2">
    <property type="entry name" value="PROTEIN LONG AFTER FAR-RED 3"/>
    <property type="match status" value="1"/>
</dbReference>
<dbReference type="InterPro" id="IPR013108">
    <property type="entry name" value="Amidohydro_3"/>
</dbReference>
<dbReference type="Gene3D" id="2.30.40.10">
    <property type="entry name" value="Urease, subunit C, domain 1"/>
    <property type="match status" value="1"/>
</dbReference>